<sequence length="263" mass="28922">MTALAEEGLVVLAVDDEEPALAELVHQLSRDPRITTVRTAHDATGALRELQDRSTPVPDAVFLDIRMPGLDGMELARVIAELRTPPAVVFVSAHDERAVEAYDIGAVDYVLKPIRAQRLTAAVDRVSRLTRSGTADREQRAAPADETIAVELAGATRLIPRSTVCWVEAQGDYARLHVQDGSSHLLRAPISTLQQRWEAAGFVRVHRSFLVDLARITELRAMPGGHQVTLGNHPRCPEIPVARRHLKELKDRLFAADALGRAR</sequence>
<organism evidence="5 6">
    <name type="scientific">Nakamurella alba</name>
    <dbReference type="NCBI Taxonomy" id="2665158"/>
    <lineage>
        <taxon>Bacteria</taxon>
        <taxon>Bacillati</taxon>
        <taxon>Actinomycetota</taxon>
        <taxon>Actinomycetes</taxon>
        <taxon>Nakamurellales</taxon>
        <taxon>Nakamurellaceae</taxon>
        <taxon>Nakamurella</taxon>
    </lineage>
</organism>
<dbReference type="InterPro" id="IPR007492">
    <property type="entry name" value="LytTR_DNA-bd_dom"/>
</dbReference>
<dbReference type="EMBL" id="WLYK01000001">
    <property type="protein sequence ID" value="MTD12690.1"/>
    <property type="molecule type" value="Genomic_DNA"/>
</dbReference>
<dbReference type="AlphaFoldDB" id="A0A7K1FF30"/>
<evidence type="ECO:0000256" key="2">
    <source>
        <dbReference type="PROSITE-ProRule" id="PRU00169"/>
    </source>
</evidence>
<feature type="domain" description="Response regulatory" evidence="3">
    <location>
        <begin position="10"/>
        <end position="127"/>
    </location>
</feature>
<dbReference type="GO" id="GO:0005829">
    <property type="term" value="C:cytosol"/>
    <property type="evidence" value="ECO:0007669"/>
    <property type="project" value="TreeGrafter"/>
</dbReference>
<dbReference type="InterPro" id="IPR001789">
    <property type="entry name" value="Sig_transdc_resp-reg_receiver"/>
</dbReference>
<dbReference type="PROSITE" id="PS50930">
    <property type="entry name" value="HTH_LYTTR"/>
    <property type="match status" value="1"/>
</dbReference>
<evidence type="ECO:0000256" key="1">
    <source>
        <dbReference type="ARBA" id="ARBA00023125"/>
    </source>
</evidence>
<dbReference type="PROSITE" id="PS50110">
    <property type="entry name" value="RESPONSE_REGULATORY"/>
    <property type="match status" value="1"/>
</dbReference>
<protein>
    <submittedName>
        <fullName evidence="5">Response regulator</fullName>
    </submittedName>
</protein>
<dbReference type="GO" id="GO:0000156">
    <property type="term" value="F:phosphorelay response regulator activity"/>
    <property type="evidence" value="ECO:0007669"/>
    <property type="project" value="TreeGrafter"/>
</dbReference>
<evidence type="ECO:0000313" key="5">
    <source>
        <dbReference type="EMBL" id="MTD12690.1"/>
    </source>
</evidence>
<dbReference type="InterPro" id="IPR039420">
    <property type="entry name" value="WalR-like"/>
</dbReference>
<comment type="caution">
    <text evidence="5">The sequence shown here is derived from an EMBL/GenBank/DDBJ whole genome shotgun (WGS) entry which is preliminary data.</text>
</comment>
<accession>A0A7K1FF30</accession>
<evidence type="ECO:0000259" key="3">
    <source>
        <dbReference type="PROSITE" id="PS50110"/>
    </source>
</evidence>
<dbReference type="SMART" id="SM00850">
    <property type="entry name" value="LytTR"/>
    <property type="match status" value="1"/>
</dbReference>
<dbReference type="Pfam" id="PF04397">
    <property type="entry name" value="LytTR"/>
    <property type="match status" value="1"/>
</dbReference>
<keyword evidence="6" id="KW-1185">Reference proteome</keyword>
<feature type="modified residue" description="4-aspartylphosphate" evidence="2">
    <location>
        <position position="64"/>
    </location>
</feature>
<dbReference type="GO" id="GO:0000976">
    <property type="term" value="F:transcription cis-regulatory region binding"/>
    <property type="evidence" value="ECO:0007669"/>
    <property type="project" value="TreeGrafter"/>
</dbReference>
<name>A0A7K1FF30_9ACTN</name>
<dbReference type="GO" id="GO:0006355">
    <property type="term" value="P:regulation of DNA-templated transcription"/>
    <property type="evidence" value="ECO:0007669"/>
    <property type="project" value="TreeGrafter"/>
</dbReference>
<evidence type="ECO:0000313" key="6">
    <source>
        <dbReference type="Proteomes" id="UP000460221"/>
    </source>
</evidence>
<feature type="domain" description="HTH LytTR-type" evidence="4">
    <location>
        <begin position="148"/>
        <end position="255"/>
    </location>
</feature>
<dbReference type="Proteomes" id="UP000460221">
    <property type="component" value="Unassembled WGS sequence"/>
</dbReference>
<gene>
    <name evidence="5" type="ORF">GIS00_01855</name>
</gene>
<dbReference type="PANTHER" id="PTHR48111:SF69">
    <property type="entry name" value="RESPONSE REGULATOR RECEIVER"/>
    <property type="match status" value="1"/>
</dbReference>
<keyword evidence="1" id="KW-0238">DNA-binding</keyword>
<dbReference type="InterPro" id="IPR011006">
    <property type="entry name" value="CheY-like_superfamily"/>
</dbReference>
<dbReference type="PANTHER" id="PTHR48111">
    <property type="entry name" value="REGULATOR OF RPOS"/>
    <property type="match status" value="1"/>
</dbReference>
<dbReference type="GO" id="GO:0032993">
    <property type="term" value="C:protein-DNA complex"/>
    <property type="evidence" value="ECO:0007669"/>
    <property type="project" value="TreeGrafter"/>
</dbReference>
<dbReference type="Gene3D" id="3.40.50.2300">
    <property type="match status" value="1"/>
</dbReference>
<dbReference type="Gene3D" id="2.40.50.1020">
    <property type="entry name" value="LytTr DNA-binding domain"/>
    <property type="match status" value="1"/>
</dbReference>
<reference evidence="5 6" key="1">
    <citation type="submission" date="2019-11" db="EMBL/GenBank/DDBJ databases">
        <authorList>
            <person name="Jiang L.-Q."/>
        </authorList>
    </citation>
    <scope>NUCLEOTIDE SEQUENCE [LARGE SCALE GENOMIC DNA]</scope>
    <source>
        <strain evidence="5 6">YIM 132087</strain>
    </source>
</reference>
<proteinExistence type="predicted"/>
<evidence type="ECO:0000259" key="4">
    <source>
        <dbReference type="PROSITE" id="PS50930"/>
    </source>
</evidence>
<dbReference type="RefSeq" id="WP_154766710.1">
    <property type="nucleotide sequence ID" value="NZ_WLYK01000001.1"/>
</dbReference>
<dbReference type="Pfam" id="PF00072">
    <property type="entry name" value="Response_reg"/>
    <property type="match status" value="1"/>
</dbReference>
<dbReference type="SMART" id="SM00448">
    <property type="entry name" value="REC"/>
    <property type="match status" value="1"/>
</dbReference>
<keyword evidence="2" id="KW-0597">Phosphoprotein</keyword>
<dbReference type="SUPFAM" id="SSF52172">
    <property type="entry name" value="CheY-like"/>
    <property type="match status" value="1"/>
</dbReference>